<protein>
    <recommendedName>
        <fullName evidence="4">DUF3570 domain-containing protein</fullName>
    </recommendedName>
</protein>
<organism evidence="2 3">
    <name type="scientific">Saliniradius amylolyticus</name>
    <dbReference type="NCBI Taxonomy" id="2183582"/>
    <lineage>
        <taxon>Bacteria</taxon>
        <taxon>Pseudomonadati</taxon>
        <taxon>Pseudomonadota</taxon>
        <taxon>Gammaproteobacteria</taxon>
        <taxon>Alteromonadales</taxon>
        <taxon>Alteromonadaceae</taxon>
        <taxon>Saliniradius</taxon>
    </lineage>
</organism>
<sequence>MQLNKPINQALAAATCALLGTSVHATEQDSDWQFDTALLYYGETDRVTAVEGVFNASKDFGDQRIFNGKLVIDGLTGASANGAIAQPNVQTFTRPSGNGQYDVQSGETPLDDTFRDTRVQLNAQWSQPLWRDYQGSVGVHLSNEYDYRSVALNGSLARDFNRKNTTVSLGLSYAFDQIDPEGGRPVALSSMVLRGNFDSDQAYQSAFDATRLDGTDDKTTVDIMAGVTQVINRRMLMQLNYGVSLVDGYTTDPFKVLSVVNDQGRPQDLVYENRPDTRTRHNIYWRTKYALDYGMADVSYRFATDDWDVQSHTIDSRFRWNLSGTSYLQPHVRFYQQSAAEFYQPYLSDNAMLPQFASADYRIGDMTAYTLGLEYGQTLNNGHQWRFRLEYYQQNPENPGVTLPGGLTDDDIFPSVDAVIAQISYRF</sequence>
<evidence type="ECO:0008006" key="4">
    <source>
        <dbReference type="Google" id="ProtNLM"/>
    </source>
</evidence>
<evidence type="ECO:0000313" key="2">
    <source>
        <dbReference type="EMBL" id="AWL13337.1"/>
    </source>
</evidence>
<dbReference type="OrthoDB" id="5450709at2"/>
<reference evidence="2 3" key="1">
    <citation type="submission" date="2018-05" db="EMBL/GenBank/DDBJ databases">
        <title>Salinimonas sp. HMF8227 Genome sequencing and assembly.</title>
        <authorList>
            <person name="Kang H."/>
            <person name="Kang J."/>
            <person name="Cha I."/>
            <person name="Kim H."/>
            <person name="Joh K."/>
        </authorList>
    </citation>
    <scope>NUCLEOTIDE SEQUENCE [LARGE SCALE GENOMIC DNA]</scope>
    <source>
        <strain evidence="2 3">HMF8227</strain>
    </source>
</reference>
<accession>A0A2S2E8U5</accession>
<feature type="signal peptide" evidence="1">
    <location>
        <begin position="1"/>
        <end position="25"/>
    </location>
</feature>
<dbReference type="Proteomes" id="UP000245728">
    <property type="component" value="Chromosome"/>
</dbReference>
<gene>
    <name evidence="2" type="ORF">HMF8227_02889</name>
</gene>
<name>A0A2S2E8U5_9ALTE</name>
<keyword evidence="1" id="KW-0732">Signal</keyword>
<proteinExistence type="predicted"/>
<dbReference type="Pfam" id="PF12094">
    <property type="entry name" value="DUF3570"/>
    <property type="match status" value="1"/>
</dbReference>
<dbReference type="InterPro" id="IPR021953">
    <property type="entry name" value="DUF3570"/>
</dbReference>
<feature type="chain" id="PRO_5015546384" description="DUF3570 domain-containing protein" evidence="1">
    <location>
        <begin position="26"/>
        <end position="427"/>
    </location>
</feature>
<evidence type="ECO:0000256" key="1">
    <source>
        <dbReference type="SAM" id="SignalP"/>
    </source>
</evidence>
<evidence type="ECO:0000313" key="3">
    <source>
        <dbReference type="Proteomes" id="UP000245728"/>
    </source>
</evidence>
<dbReference type="KEGG" id="salh:HMF8227_02889"/>
<dbReference type="EMBL" id="CP029347">
    <property type="protein sequence ID" value="AWL13337.1"/>
    <property type="molecule type" value="Genomic_DNA"/>
</dbReference>
<keyword evidence="3" id="KW-1185">Reference proteome</keyword>
<dbReference type="RefSeq" id="WP_109340839.1">
    <property type="nucleotide sequence ID" value="NZ_CP029347.1"/>
</dbReference>
<dbReference type="AlphaFoldDB" id="A0A2S2E8U5"/>